<proteinExistence type="predicted"/>
<protein>
    <submittedName>
        <fullName evidence="3">Alpha/beta-hydrolase</fullName>
    </submittedName>
</protein>
<dbReference type="SUPFAM" id="SSF53474">
    <property type="entry name" value="alpha/beta-Hydrolases"/>
    <property type="match status" value="1"/>
</dbReference>
<evidence type="ECO:0000313" key="3">
    <source>
        <dbReference type="EMBL" id="KAE9398532.1"/>
    </source>
</evidence>
<organism evidence="3 4">
    <name type="scientific">Gymnopus androsaceus JB14</name>
    <dbReference type="NCBI Taxonomy" id="1447944"/>
    <lineage>
        <taxon>Eukaryota</taxon>
        <taxon>Fungi</taxon>
        <taxon>Dikarya</taxon>
        <taxon>Basidiomycota</taxon>
        <taxon>Agaricomycotina</taxon>
        <taxon>Agaricomycetes</taxon>
        <taxon>Agaricomycetidae</taxon>
        <taxon>Agaricales</taxon>
        <taxon>Marasmiineae</taxon>
        <taxon>Omphalotaceae</taxon>
        <taxon>Gymnopus</taxon>
    </lineage>
</organism>
<sequence>MDYSKPLDEGNNITLGLAMYRPATATKGVLFFNPGGSDAGAVVPWQAALNLTDSFVGLEEFDLMAMDVRGTYSSNQLNVSLSTFDGILGPYPTTNEEFENFKAASATVIQSWIDSSTPPGIIQHVGTVEVIQDYEMIRKALGYEKISFLGDSYGSFRATQYAVAYPQRVNRFVLDAVVPHGRNLSDQAKDNIAALNRGILRADAYCQNNASCPFHSEGQGSVPRAFKAILESATQAPLNASCAPACITPVTPFDIRQGMSNALMDSPDFPTLLDELYEVLHGGDASFFATFHVPNVEDVVSLALECGDYDYVRDFETFNQSLSEGLQNDTNDIGVTTAWQIQLWCSGWPFPIPASTSSALTTTANMLLVTSDFDASAPTEWATFTWSQLPNSTLVVRHGDDHVSFPLVHQPSTILTKEFLNTGVSPNAGEDQTLVSVYTPGMVRASISDPYDVPTGAQAGDVNSDGFAQFNGDGAV</sequence>
<dbReference type="InterPro" id="IPR029058">
    <property type="entry name" value="AB_hydrolase_fold"/>
</dbReference>
<dbReference type="Gene3D" id="3.40.50.1820">
    <property type="entry name" value="alpha/beta hydrolase"/>
    <property type="match status" value="1"/>
</dbReference>
<name>A0A6A4HIB1_9AGAR</name>
<dbReference type="Pfam" id="PF08386">
    <property type="entry name" value="Abhydrolase_4"/>
    <property type="match status" value="1"/>
</dbReference>
<gene>
    <name evidence="3" type="ORF">BT96DRAFT_994737</name>
</gene>
<keyword evidence="4" id="KW-1185">Reference proteome</keyword>
<reference evidence="3" key="1">
    <citation type="journal article" date="2019" name="Environ. Microbiol.">
        <title>Fungal ecological strategies reflected in gene transcription - a case study of two litter decomposers.</title>
        <authorList>
            <person name="Barbi F."/>
            <person name="Kohler A."/>
            <person name="Barry K."/>
            <person name="Baskaran P."/>
            <person name="Daum C."/>
            <person name="Fauchery L."/>
            <person name="Ihrmark K."/>
            <person name="Kuo A."/>
            <person name="LaButti K."/>
            <person name="Lipzen A."/>
            <person name="Morin E."/>
            <person name="Grigoriev I.V."/>
            <person name="Henrissat B."/>
            <person name="Lindahl B."/>
            <person name="Martin F."/>
        </authorList>
    </citation>
    <scope>NUCLEOTIDE SEQUENCE</scope>
    <source>
        <strain evidence="3">JB14</strain>
    </source>
</reference>
<dbReference type="InterPro" id="IPR013595">
    <property type="entry name" value="Pept_S33_TAP-like_C"/>
</dbReference>
<dbReference type="AlphaFoldDB" id="A0A6A4HIB1"/>
<dbReference type="Proteomes" id="UP000799118">
    <property type="component" value="Unassembled WGS sequence"/>
</dbReference>
<dbReference type="EMBL" id="ML769481">
    <property type="protein sequence ID" value="KAE9398532.1"/>
    <property type="molecule type" value="Genomic_DNA"/>
</dbReference>
<feature type="domain" description="AB hydrolase-1" evidence="1">
    <location>
        <begin position="31"/>
        <end position="189"/>
    </location>
</feature>
<dbReference type="Pfam" id="PF00561">
    <property type="entry name" value="Abhydrolase_1"/>
    <property type="match status" value="1"/>
</dbReference>
<dbReference type="OrthoDB" id="413670at2759"/>
<evidence type="ECO:0000259" key="1">
    <source>
        <dbReference type="Pfam" id="PF00561"/>
    </source>
</evidence>
<evidence type="ECO:0000259" key="2">
    <source>
        <dbReference type="Pfam" id="PF08386"/>
    </source>
</evidence>
<dbReference type="InterPro" id="IPR000073">
    <property type="entry name" value="AB_hydrolase_1"/>
</dbReference>
<feature type="domain" description="Peptidase S33 tripeptidyl aminopeptidase-like C-terminal" evidence="2">
    <location>
        <begin position="336"/>
        <end position="429"/>
    </location>
</feature>
<evidence type="ECO:0000313" key="4">
    <source>
        <dbReference type="Proteomes" id="UP000799118"/>
    </source>
</evidence>
<accession>A0A6A4HIB1</accession>